<dbReference type="EMBL" id="JBHMBW010000108">
    <property type="protein sequence ID" value="MFB9631711.1"/>
    <property type="molecule type" value="Genomic_DNA"/>
</dbReference>
<feature type="transmembrane region" description="Helical" evidence="2">
    <location>
        <begin position="51"/>
        <end position="76"/>
    </location>
</feature>
<evidence type="ECO:0000256" key="1">
    <source>
        <dbReference type="ARBA" id="ARBA00022801"/>
    </source>
</evidence>
<feature type="domain" description="PPM-type phosphatase" evidence="3">
    <location>
        <begin position="141"/>
        <end position="366"/>
    </location>
</feature>
<dbReference type="GO" id="GO:0004722">
    <property type="term" value="F:protein serine/threonine phosphatase activity"/>
    <property type="evidence" value="ECO:0007669"/>
    <property type="project" value="UniProtKB-EC"/>
</dbReference>
<gene>
    <name evidence="4" type="ORF">ACFFSA_52370</name>
</gene>
<dbReference type="PANTHER" id="PTHR43156">
    <property type="entry name" value="STAGE II SPORULATION PROTEIN E-RELATED"/>
    <property type="match status" value="1"/>
</dbReference>
<evidence type="ECO:0000313" key="5">
    <source>
        <dbReference type="Proteomes" id="UP001589532"/>
    </source>
</evidence>
<keyword evidence="5" id="KW-1185">Reference proteome</keyword>
<dbReference type="SUPFAM" id="SSF81606">
    <property type="entry name" value="PP2C-like"/>
    <property type="match status" value="1"/>
</dbReference>
<proteinExistence type="predicted"/>
<keyword evidence="1 4" id="KW-0378">Hydrolase</keyword>
<dbReference type="Gene3D" id="3.60.40.10">
    <property type="entry name" value="PPM-type phosphatase domain"/>
    <property type="match status" value="1"/>
</dbReference>
<name>A0ABV5SJ40_9ACTN</name>
<dbReference type="InterPro" id="IPR052016">
    <property type="entry name" value="Bact_Sigma-Reg"/>
</dbReference>
<feature type="transmembrane region" description="Helical" evidence="2">
    <location>
        <begin position="12"/>
        <end position="31"/>
    </location>
</feature>
<dbReference type="InterPro" id="IPR036457">
    <property type="entry name" value="PPM-type-like_dom_sf"/>
</dbReference>
<dbReference type="InterPro" id="IPR001932">
    <property type="entry name" value="PPM-type_phosphatase-like_dom"/>
</dbReference>
<evidence type="ECO:0000259" key="3">
    <source>
        <dbReference type="SMART" id="SM00331"/>
    </source>
</evidence>
<reference evidence="4 5" key="1">
    <citation type="submission" date="2024-09" db="EMBL/GenBank/DDBJ databases">
        <authorList>
            <person name="Sun Q."/>
            <person name="Mori K."/>
        </authorList>
    </citation>
    <scope>NUCLEOTIDE SEQUENCE [LARGE SCALE GENOMIC DNA]</scope>
    <source>
        <strain evidence="4 5">JCM 3143</strain>
    </source>
</reference>
<sequence>MKLPRGRPYRLLLARPKLIAVPLSMVVAIALTDLLTPRSIHLAPLLVAAPAVTASFAGPWVTAAIGVLALASEVFIDVHHHLMSNQDVQAGLAGFALVSLFVVLFAVVRDRQRRELTQVRSVATAVQTALLRPVPEHLGPLHLASVYLAAEAEAQIGGDIYAAVRTPHGTRLIIGDARGKGLPAISEAAALLGAFREAARRRAELPDLVADLEESFDLTCQGEGAEQAYAESFVTAAIVDIPDDRPVLTIASCGHPPPLLLRDGLAVSLDCSQPAPPLGLGGLSGLGEPQSMLASFPFEQDDLLLLYTDGVIEARDATGTFFPLAQRAALRTEEQPDALLEDICHDLLAHVGGRLGDDAALIAIRRHAAV</sequence>
<evidence type="ECO:0000313" key="4">
    <source>
        <dbReference type="EMBL" id="MFB9631711.1"/>
    </source>
</evidence>
<dbReference type="EC" id="3.1.3.16" evidence="4"/>
<evidence type="ECO:0000256" key="2">
    <source>
        <dbReference type="SAM" id="Phobius"/>
    </source>
</evidence>
<accession>A0ABV5SJ40</accession>
<dbReference type="PANTHER" id="PTHR43156:SF2">
    <property type="entry name" value="STAGE II SPORULATION PROTEIN E"/>
    <property type="match status" value="1"/>
</dbReference>
<feature type="transmembrane region" description="Helical" evidence="2">
    <location>
        <begin position="88"/>
        <end position="108"/>
    </location>
</feature>
<dbReference type="SMART" id="SM00331">
    <property type="entry name" value="PP2C_SIG"/>
    <property type="match status" value="1"/>
</dbReference>
<dbReference type="Pfam" id="PF07228">
    <property type="entry name" value="SpoIIE"/>
    <property type="match status" value="1"/>
</dbReference>
<keyword evidence="2" id="KW-1133">Transmembrane helix</keyword>
<dbReference type="RefSeq" id="WP_344994186.1">
    <property type="nucleotide sequence ID" value="NZ_BAAAXV010000008.1"/>
</dbReference>
<keyword evidence="2" id="KW-0812">Transmembrane</keyword>
<dbReference type="Proteomes" id="UP001589532">
    <property type="component" value="Unassembled WGS sequence"/>
</dbReference>
<comment type="caution">
    <text evidence="4">The sequence shown here is derived from an EMBL/GenBank/DDBJ whole genome shotgun (WGS) entry which is preliminary data.</text>
</comment>
<keyword evidence="2" id="KW-0472">Membrane</keyword>
<protein>
    <submittedName>
        <fullName evidence="4">PP2C family protein-serine/threonine phosphatase</fullName>
        <ecNumber evidence="4">3.1.3.16</ecNumber>
    </submittedName>
</protein>
<organism evidence="4 5">
    <name type="scientific">Nonomuraea helvata</name>
    <dbReference type="NCBI Taxonomy" id="37484"/>
    <lineage>
        <taxon>Bacteria</taxon>
        <taxon>Bacillati</taxon>
        <taxon>Actinomycetota</taxon>
        <taxon>Actinomycetes</taxon>
        <taxon>Streptosporangiales</taxon>
        <taxon>Streptosporangiaceae</taxon>
        <taxon>Nonomuraea</taxon>
    </lineage>
</organism>